<dbReference type="Proteomes" id="UP000618943">
    <property type="component" value="Unassembled WGS sequence"/>
</dbReference>
<organism evidence="9 10">
    <name type="scientific">Viridibacillus soli</name>
    <dbReference type="NCBI Taxonomy" id="2798301"/>
    <lineage>
        <taxon>Bacteria</taxon>
        <taxon>Bacillati</taxon>
        <taxon>Bacillota</taxon>
        <taxon>Bacilli</taxon>
        <taxon>Bacillales</taxon>
        <taxon>Caryophanaceae</taxon>
        <taxon>Viridibacillus</taxon>
    </lineage>
</organism>
<dbReference type="SUPFAM" id="SSF161098">
    <property type="entry name" value="MetI-like"/>
    <property type="match status" value="1"/>
</dbReference>
<name>A0ABS1H4N4_9BACL</name>
<protein>
    <recommendedName>
        <fullName evidence="11">ABC transmembrane type-1 domain-containing protein</fullName>
    </recommendedName>
</protein>
<dbReference type="Gene3D" id="1.10.3720.10">
    <property type="entry name" value="MetI-like"/>
    <property type="match status" value="1"/>
</dbReference>
<feature type="transmembrane region" description="Helical" evidence="8">
    <location>
        <begin position="81"/>
        <end position="102"/>
    </location>
</feature>
<evidence type="ECO:0000256" key="7">
    <source>
        <dbReference type="ARBA" id="ARBA00023136"/>
    </source>
</evidence>
<feature type="transmembrane region" description="Helical" evidence="8">
    <location>
        <begin position="49"/>
        <end position="69"/>
    </location>
</feature>
<keyword evidence="2" id="KW-0813">Transport</keyword>
<keyword evidence="3" id="KW-1003">Cell membrane</keyword>
<keyword evidence="4" id="KW-0997">Cell inner membrane</keyword>
<dbReference type="PANTHER" id="PTHR43357">
    <property type="entry name" value="INNER MEMBRANE ABC TRANSPORTER PERMEASE PROTEIN YDCV"/>
    <property type="match status" value="1"/>
</dbReference>
<accession>A0ABS1H4N4</accession>
<evidence type="ECO:0000313" key="9">
    <source>
        <dbReference type="EMBL" id="MBK3494256.1"/>
    </source>
</evidence>
<keyword evidence="7 8" id="KW-0472">Membrane</keyword>
<proteinExistence type="predicted"/>
<keyword evidence="10" id="KW-1185">Reference proteome</keyword>
<evidence type="ECO:0000313" key="10">
    <source>
        <dbReference type="Proteomes" id="UP000618943"/>
    </source>
</evidence>
<evidence type="ECO:0008006" key="11">
    <source>
        <dbReference type="Google" id="ProtNLM"/>
    </source>
</evidence>
<sequence>MLLFTFFLFLPLVILFVRSFETSQGFDFSNYQSILSNKDLIEAIGNSMKMSIITAVITTISAFTLAYSIICTRIYQPIKSVIKMGILIPMLFPTITYGFAIMYSFGKQGLITKLVGRDLFEIYGFNGLLIGYVIYTNLKHKLLKGRLYLFQKKLIAKLQMKW</sequence>
<keyword evidence="6 8" id="KW-1133">Transmembrane helix</keyword>
<evidence type="ECO:0000256" key="6">
    <source>
        <dbReference type="ARBA" id="ARBA00022989"/>
    </source>
</evidence>
<evidence type="ECO:0000256" key="4">
    <source>
        <dbReference type="ARBA" id="ARBA00022519"/>
    </source>
</evidence>
<gene>
    <name evidence="9" type="ORF">JFL43_05170</name>
</gene>
<evidence type="ECO:0000256" key="5">
    <source>
        <dbReference type="ARBA" id="ARBA00022692"/>
    </source>
</evidence>
<dbReference type="EMBL" id="JAEOAH010000004">
    <property type="protein sequence ID" value="MBK3494256.1"/>
    <property type="molecule type" value="Genomic_DNA"/>
</dbReference>
<evidence type="ECO:0000256" key="8">
    <source>
        <dbReference type="SAM" id="Phobius"/>
    </source>
</evidence>
<comment type="subcellular location">
    <subcellularLocation>
        <location evidence="1">Cell inner membrane</location>
        <topology evidence="1">Multi-pass membrane protein</topology>
    </subcellularLocation>
</comment>
<comment type="caution">
    <text evidence="9">The sequence shown here is derived from an EMBL/GenBank/DDBJ whole genome shotgun (WGS) entry which is preliminary data.</text>
</comment>
<dbReference type="PANTHER" id="PTHR43357:SF4">
    <property type="entry name" value="INNER MEMBRANE ABC TRANSPORTER PERMEASE PROTEIN YDCV"/>
    <property type="match status" value="1"/>
</dbReference>
<evidence type="ECO:0000256" key="3">
    <source>
        <dbReference type="ARBA" id="ARBA00022475"/>
    </source>
</evidence>
<keyword evidence="5 8" id="KW-0812">Transmembrane</keyword>
<dbReference type="RefSeq" id="WP_200748213.1">
    <property type="nucleotide sequence ID" value="NZ_JAEOAH010000004.1"/>
</dbReference>
<evidence type="ECO:0000256" key="1">
    <source>
        <dbReference type="ARBA" id="ARBA00004429"/>
    </source>
</evidence>
<reference evidence="9 10" key="1">
    <citation type="submission" date="2020-12" db="EMBL/GenBank/DDBJ databases">
        <title>YIM B01967 draft genome.</title>
        <authorList>
            <person name="Yan X."/>
        </authorList>
    </citation>
    <scope>NUCLEOTIDE SEQUENCE [LARGE SCALE GENOMIC DNA]</scope>
    <source>
        <strain evidence="9 10">YIM B01967</strain>
    </source>
</reference>
<dbReference type="InterPro" id="IPR035906">
    <property type="entry name" value="MetI-like_sf"/>
</dbReference>
<evidence type="ECO:0000256" key="2">
    <source>
        <dbReference type="ARBA" id="ARBA00022448"/>
    </source>
</evidence>
<feature type="transmembrane region" description="Helical" evidence="8">
    <location>
        <begin position="122"/>
        <end position="138"/>
    </location>
</feature>